<reference evidence="2 3" key="1">
    <citation type="submission" date="2018-06" db="EMBL/GenBank/DDBJ databases">
        <authorList>
            <consortium name="Pathogen Informatics"/>
            <person name="Doyle S."/>
        </authorList>
    </citation>
    <scope>NUCLEOTIDE SEQUENCE [LARGE SCALE GENOMIC DNA]</scope>
    <source>
        <strain evidence="2 3">NCTC10343</strain>
    </source>
</reference>
<accession>A0A378Y1Y6</accession>
<gene>
    <name evidence="2" type="ORF">NCTC10343_03971</name>
</gene>
<sequence>MTNKEYKELVEAKYGKSLKEVMYELCVDRRLDKWDGAKILDVPEKTFVAWRTQFRFGPDQLRYDQAVKMRIERINEYKKQLENINLRRKFTHNKDKSLKGFRELIERKMELEKLRRTLLEEEDSLSDMSVLMRIGMLEGVLDYLDEYEKHEENIEARFLKEVEMMELFLNREV</sequence>
<proteinExistence type="predicted"/>
<dbReference type="AlphaFoldDB" id="A0A378Y1Y6"/>
<dbReference type="RefSeq" id="WP_019688362.1">
    <property type="nucleotide sequence ID" value="NZ_CP036496.1"/>
</dbReference>
<dbReference type="Proteomes" id="UP000254400">
    <property type="component" value="Unassembled WGS sequence"/>
</dbReference>
<protein>
    <submittedName>
        <fullName evidence="2">Uncharacterized protein</fullName>
    </submittedName>
</protein>
<evidence type="ECO:0000313" key="3">
    <source>
        <dbReference type="Proteomes" id="UP000254400"/>
    </source>
</evidence>
<name>A0A378Y1Y6_PAEPO</name>
<evidence type="ECO:0000313" key="2">
    <source>
        <dbReference type="EMBL" id="SUA71084.1"/>
    </source>
</evidence>
<evidence type="ECO:0000256" key="1">
    <source>
        <dbReference type="SAM" id="Coils"/>
    </source>
</evidence>
<organism evidence="2 3">
    <name type="scientific">Paenibacillus polymyxa</name>
    <name type="common">Bacillus polymyxa</name>
    <dbReference type="NCBI Taxonomy" id="1406"/>
    <lineage>
        <taxon>Bacteria</taxon>
        <taxon>Bacillati</taxon>
        <taxon>Bacillota</taxon>
        <taxon>Bacilli</taxon>
        <taxon>Bacillales</taxon>
        <taxon>Paenibacillaceae</taxon>
        <taxon>Paenibacillus</taxon>
    </lineage>
</organism>
<keyword evidence="1" id="KW-0175">Coiled coil</keyword>
<dbReference type="EMBL" id="UGSC01000001">
    <property type="protein sequence ID" value="SUA71084.1"/>
    <property type="molecule type" value="Genomic_DNA"/>
</dbReference>
<feature type="coiled-coil region" evidence="1">
    <location>
        <begin position="74"/>
        <end position="122"/>
    </location>
</feature>
<dbReference type="GeneID" id="93347297"/>